<evidence type="ECO:0000259" key="3">
    <source>
        <dbReference type="Pfam" id="PF22685"/>
    </source>
</evidence>
<dbReference type="InterPro" id="IPR036291">
    <property type="entry name" value="NAD(P)-bd_dom_sf"/>
</dbReference>
<dbReference type="PANTHER" id="PTHR43708:SF1">
    <property type="entry name" value="GALACTOSE_LACTOSE METABOLISM REGULATORY PROTEIN GAL80"/>
    <property type="match status" value="1"/>
</dbReference>
<evidence type="ECO:0000256" key="1">
    <source>
        <dbReference type="SAM" id="SignalP"/>
    </source>
</evidence>
<dbReference type="SUPFAM" id="SSF55347">
    <property type="entry name" value="Glyceraldehyde-3-phosphate dehydrogenase-like, C-terminal domain"/>
    <property type="match status" value="1"/>
</dbReference>
<keyword evidence="5" id="KW-1185">Reference proteome</keyword>
<dbReference type="Gene3D" id="3.40.50.720">
    <property type="entry name" value="NAD(P)-binding Rossmann-like Domain"/>
    <property type="match status" value="1"/>
</dbReference>
<dbReference type="InterPro" id="IPR055080">
    <property type="entry name" value="Gal80p-like_C"/>
</dbReference>
<dbReference type="STRING" id="945553.A0A0D2NEN6"/>
<protein>
    <submittedName>
        <fullName evidence="4">Uncharacterized protein</fullName>
    </submittedName>
</protein>
<dbReference type="Pfam" id="PF22685">
    <property type="entry name" value="Gal80p_C-like"/>
    <property type="match status" value="1"/>
</dbReference>
<dbReference type="AlphaFoldDB" id="A0A0D2NEN6"/>
<keyword evidence="1" id="KW-0732">Signal</keyword>
<dbReference type="InterPro" id="IPR000683">
    <property type="entry name" value="Gfo/Idh/MocA-like_OxRdtase_N"/>
</dbReference>
<name>A0A0D2NEN6_HYPSF</name>
<dbReference type="PANTHER" id="PTHR43708">
    <property type="entry name" value="CONSERVED EXPRESSED OXIDOREDUCTASE (EUROFUNG)"/>
    <property type="match status" value="1"/>
</dbReference>
<feature type="chain" id="PRO_5002259609" evidence="1">
    <location>
        <begin position="19"/>
        <end position="369"/>
    </location>
</feature>
<dbReference type="OrthoDB" id="64915at2759"/>
<dbReference type="Gene3D" id="3.30.360.10">
    <property type="entry name" value="Dihydrodipicolinate Reductase, domain 2"/>
    <property type="match status" value="1"/>
</dbReference>
<reference evidence="5" key="1">
    <citation type="submission" date="2014-04" db="EMBL/GenBank/DDBJ databases">
        <title>Evolutionary Origins and Diversification of the Mycorrhizal Mutualists.</title>
        <authorList>
            <consortium name="DOE Joint Genome Institute"/>
            <consortium name="Mycorrhizal Genomics Consortium"/>
            <person name="Kohler A."/>
            <person name="Kuo A."/>
            <person name="Nagy L.G."/>
            <person name="Floudas D."/>
            <person name="Copeland A."/>
            <person name="Barry K.W."/>
            <person name="Cichocki N."/>
            <person name="Veneault-Fourrey C."/>
            <person name="LaButti K."/>
            <person name="Lindquist E.A."/>
            <person name="Lipzen A."/>
            <person name="Lundell T."/>
            <person name="Morin E."/>
            <person name="Murat C."/>
            <person name="Riley R."/>
            <person name="Ohm R."/>
            <person name="Sun H."/>
            <person name="Tunlid A."/>
            <person name="Henrissat B."/>
            <person name="Grigoriev I.V."/>
            <person name="Hibbett D.S."/>
            <person name="Martin F."/>
        </authorList>
    </citation>
    <scope>NUCLEOTIDE SEQUENCE [LARGE SCALE GENOMIC DNA]</scope>
    <source>
        <strain evidence="5">FD-334 SS-4</strain>
    </source>
</reference>
<proteinExistence type="predicted"/>
<dbReference type="SUPFAM" id="SSF51735">
    <property type="entry name" value="NAD(P)-binding Rossmann-fold domains"/>
    <property type="match status" value="1"/>
</dbReference>
<accession>A0A0D2NEN6</accession>
<sequence>MPSRIGVGFVGLFATGWASTNLAPALFQPSIQTKYKLVAVSTTNATSAKAAAEKYAAQLGNDVKAYHGDSGLIASDPDVGLVVVSMKPQYHRGAILPVIAQKSNFFLDWPAGRNLEETLEIQAAAHRQGVKSIIGLQARNSPVIRKIKQLVDSGAIGTVRSTTMIGFVARESNLWPPVVGEGSVYTVDSTNGATALSISIGHQLDPLTFILGEFSTVNATATTIYPTATVVSDDGKPTGQTLAATTADHYAISGLLKSGALASITWRTGYKNTPGRRHLLWEIDGEEGSIRVESDHSVFMNISSPTVYLNGEKVDIAGVETGVLGILGAAWDAYADGDQSYATIDDAVKNHRILDAVNRSLAQGRTIVL</sequence>
<dbReference type="OMA" id="ANEYHIL"/>
<dbReference type="EMBL" id="KN817653">
    <property type="protein sequence ID" value="KJA15126.1"/>
    <property type="molecule type" value="Genomic_DNA"/>
</dbReference>
<dbReference type="InterPro" id="IPR051317">
    <property type="entry name" value="Gfo/Idh/MocA_oxidoreduct"/>
</dbReference>
<dbReference type="GO" id="GO:0000166">
    <property type="term" value="F:nucleotide binding"/>
    <property type="evidence" value="ECO:0007669"/>
    <property type="project" value="InterPro"/>
</dbReference>
<organism evidence="4 5">
    <name type="scientific">Hypholoma sublateritium (strain FD-334 SS-4)</name>
    <dbReference type="NCBI Taxonomy" id="945553"/>
    <lineage>
        <taxon>Eukaryota</taxon>
        <taxon>Fungi</taxon>
        <taxon>Dikarya</taxon>
        <taxon>Basidiomycota</taxon>
        <taxon>Agaricomycotina</taxon>
        <taxon>Agaricomycetes</taxon>
        <taxon>Agaricomycetidae</taxon>
        <taxon>Agaricales</taxon>
        <taxon>Agaricineae</taxon>
        <taxon>Strophariaceae</taxon>
        <taxon>Hypholoma</taxon>
    </lineage>
</organism>
<evidence type="ECO:0000259" key="2">
    <source>
        <dbReference type="Pfam" id="PF01408"/>
    </source>
</evidence>
<evidence type="ECO:0000313" key="4">
    <source>
        <dbReference type="EMBL" id="KJA15126.1"/>
    </source>
</evidence>
<feature type="domain" description="Gfo/Idh/MocA-like oxidoreductase N-terminal" evidence="2">
    <location>
        <begin position="6"/>
        <end position="133"/>
    </location>
</feature>
<evidence type="ECO:0000313" key="5">
    <source>
        <dbReference type="Proteomes" id="UP000054270"/>
    </source>
</evidence>
<feature type="signal peptide" evidence="1">
    <location>
        <begin position="1"/>
        <end position="18"/>
    </location>
</feature>
<dbReference type="Proteomes" id="UP000054270">
    <property type="component" value="Unassembled WGS sequence"/>
</dbReference>
<gene>
    <name evidence="4" type="ORF">HYPSUDRAFT_208120</name>
</gene>
<dbReference type="Pfam" id="PF01408">
    <property type="entry name" value="GFO_IDH_MocA"/>
    <property type="match status" value="1"/>
</dbReference>
<feature type="domain" description="Gal80p-like C-terminal" evidence="3">
    <location>
        <begin position="142"/>
        <end position="294"/>
    </location>
</feature>